<dbReference type="OrthoDB" id="7186128at2"/>
<comment type="caution">
    <text evidence="5">The sequence shown here is derived from an EMBL/GenBank/DDBJ whole genome shotgun (WGS) entry which is preliminary data.</text>
</comment>
<keyword evidence="6" id="KW-1185">Reference proteome</keyword>
<dbReference type="EMBL" id="SSSN01000007">
    <property type="protein sequence ID" value="THG33981.1"/>
    <property type="molecule type" value="Genomic_DNA"/>
</dbReference>
<dbReference type="InterPro" id="IPR001647">
    <property type="entry name" value="HTH_TetR"/>
</dbReference>
<dbReference type="InterPro" id="IPR009057">
    <property type="entry name" value="Homeodomain-like_sf"/>
</dbReference>
<feature type="compositionally biased region" description="Basic and acidic residues" evidence="3">
    <location>
        <begin position="12"/>
        <end position="21"/>
    </location>
</feature>
<dbReference type="Pfam" id="PF14246">
    <property type="entry name" value="TetR_C_7"/>
    <property type="match status" value="1"/>
</dbReference>
<dbReference type="SUPFAM" id="SSF46689">
    <property type="entry name" value="Homeodomain-like"/>
    <property type="match status" value="1"/>
</dbReference>
<keyword evidence="1 2" id="KW-0238">DNA-binding</keyword>
<dbReference type="Pfam" id="PF00440">
    <property type="entry name" value="TetR_N"/>
    <property type="match status" value="1"/>
</dbReference>
<dbReference type="PANTHER" id="PTHR30055:SF146">
    <property type="entry name" value="HTH-TYPE TRANSCRIPTIONAL DUAL REGULATOR CECR"/>
    <property type="match status" value="1"/>
</dbReference>
<feature type="domain" description="HTH tetR-type" evidence="4">
    <location>
        <begin position="21"/>
        <end position="81"/>
    </location>
</feature>
<gene>
    <name evidence="5" type="ORF">E6C70_11190</name>
</gene>
<dbReference type="GO" id="GO:0003700">
    <property type="term" value="F:DNA-binding transcription factor activity"/>
    <property type="evidence" value="ECO:0007669"/>
    <property type="project" value="TreeGrafter"/>
</dbReference>
<dbReference type="AlphaFoldDB" id="A0A4S4FUE4"/>
<evidence type="ECO:0000259" key="4">
    <source>
        <dbReference type="PROSITE" id="PS50977"/>
    </source>
</evidence>
<protein>
    <submittedName>
        <fullName evidence="5">TetR/AcrR family transcriptional regulator</fullName>
    </submittedName>
</protein>
<dbReference type="InterPro" id="IPR050109">
    <property type="entry name" value="HTH-type_TetR-like_transc_reg"/>
</dbReference>
<dbReference type="InterPro" id="IPR039536">
    <property type="entry name" value="TetR_C_Proteobacteria"/>
</dbReference>
<sequence>MPTSSDQTVTNREQRRDPRPARSRELILDAALPHFLAHGFTASTVEGIAVAAGVAKRTVYNLFPTKDDLFRSVIHRSTETSERFITERVESDIGVGEFHDEILAFALTHARAVLSPDVIATRRLLIGESRIFPELAAEYFERVPSAVLQAIAARLERYHELGLLHIDDPRTAAEHFAYLVLGAALDRALLEPRTLEPHRVTDSATAGATTFLRAYSP</sequence>
<dbReference type="SUPFAM" id="SSF48498">
    <property type="entry name" value="Tetracyclin repressor-like, C-terminal domain"/>
    <property type="match status" value="1"/>
</dbReference>
<evidence type="ECO:0000313" key="5">
    <source>
        <dbReference type="EMBL" id="THG33981.1"/>
    </source>
</evidence>
<dbReference type="PROSITE" id="PS50977">
    <property type="entry name" value="HTH_TETR_2"/>
    <property type="match status" value="1"/>
</dbReference>
<evidence type="ECO:0000313" key="6">
    <source>
        <dbReference type="Proteomes" id="UP000307380"/>
    </source>
</evidence>
<reference evidence="5 6" key="1">
    <citation type="submission" date="2019-04" db="EMBL/GenBank/DDBJ databases">
        <authorList>
            <person name="Jiang L."/>
        </authorList>
    </citation>
    <scope>NUCLEOTIDE SEQUENCE [LARGE SCALE GENOMIC DNA]</scope>
    <source>
        <strain evidence="5 6">YIM 131861</strain>
    </source>
</reference>
<feature type="region of interest" description="Disordered" evidence="3">
    <location>
        <begin position="1"/>
        <end position="21"/>
    </location>
</feature>
<name>A0A4S4FUE4_9MICO</name>
<dbReference type="InterPro" id="IPR036271">
    <property type="entry name" value="Tet_transcr_reg_TetR-rel_C_sf"/>
</dbReference>
<proteinExistence type="predicted"/>
<feature type="compositionally biased region" description="Polar residues" evidence="3">
    <location>
        <begin position="1"/>
        <end position="11"/>
    </location>
</feature>
<evidence type="ECO:0000256" key="1">
    <source>
        <dbReference type="ARBA" id="ARBA00023125"/>
    </source>
</evidence>
<organism evidence="5 6">
    <name type="scientific">Orlajensenia flava</name>
    <dbReference type="NCBI Taxonomy" id="2565934"/>
    <lineage>
        <taxon>Bacteria</taxon>
        <taxon>Bacillati</taxon>
        <taxon>Actinomycetota</taxon>
        <taxon>Actinomycetes</taxon>
        <taxon>Micrococcales</taxon>
        <taxon>Microbacteriaceae</taxon>
        <taxon>Orlajensenia</taxon>
    </lineage>
</organism>
<accession>A0A4S4FUE4</accession>
<dbReference type="Gene3D" id="1.10.10.60">
    <property type="entry name" value="Homeodomain-like"/>
    <property type="match status" value="1"/>
</dbReference>
<dbReference type="Gene3D" id="1.10.357.10">
    <property type="entry name" value="Tetracycline Repressor, domain 2"/>
    <property type="match status" value="1"/>
</dbReference>
<evidence type="ECO:0000256" key="2">
    <source>
        <dbReference type="PROSITE-ProRule" id="PRU00335"/>
    </source>
</evidence>
<dbReference type="PANTHER" id="PTHR30055">
    <property type="entry name" value="HTH-TYPE TRANSCRIPTIONAL REGULATOR RUTR"/>
    <property type="match status" value="1"/>
</dbReference>
<dbReference type="GO" id="GO:0000976">
    <property type="term" value="F:transcription cis-regulatory region binding"/>
    <property type="evidence" value="ECO:0007669"/>
    <property type="project" value="TreeGrafter"/>
</dbReference>
<feature type="DNA-binding region" description="H-T-H motif" evidence="2">
    <location>
        <begin position="44"/>
        <end position="63"/>
    </location>
</feature>
<evidence type="ECO:0000256" key="3">
    <source>
        <dbReference type="SAM" id="MobiDB-lite"/>
    </source>
</evidence>
<dbReference type="Proteomes" id="UP000307380">
    <property type="component" value="Unassembled WGS sequence"/>
</dbReference>
<dbReference type="PRINTS" id="PR00455">
    <property type="entry name" value="HTHTETR"/>
</dbReference>